<reference evidence="4" key="1">
    <citation type="submission" date="2021-03" db="EMBL/GenBank/DDBJ databases">
        <title>Revisited historic fungal species revealed as producer of novel bioactive compounds through whole genome sequencing and comparative genomics.</title>
        <authorList>
            <person name="Vignolle G.A."/>
            <person name="Hochenegger N."/>
            <person name="Mach R.L."/>
            <person name="Mach-Aigner A.R."/>
            <person name="Javad Rahimi M."/>
            <person name="Salim K.A."/>
            <person name="Chan C.M."/>
            <person name="Lim L.B.L."/>
            <person name="Cai F."/>
            <person name="Druzhinina I.S."/>
            <person name="U'Ren J.M."/>
            <person name="Derntl C."/>
        </authorList>
    </citation>
    <scope>NUCLEOTIDE SEQUENCE</scope>
    <source>
        <strain evidence="4">TUCIM 5799</strain>
    </source>
</reference>
<feature type="binding site" evidence="2">
    <location>
        <position position="231"/>
    </location>
    <ligand>
        <name>FAD</name>
        <dbReference type="ChEBI" id="CHEBI:57692"/>
    </ligand>
</feature>
<dbReference type="Pfam" id="PF00732">
    <property type="entry name" value="GMC_oxred_N"/>
    <property type="match status" value="1"/>
</dbReference>
<evidence type="ECO:0000256" key="2">
    <source>
        <dbReference type="PIRSR" id="PIRSR000137-2"/>
    </source>
</evidence>
<dbReference type="PROSITE" id="PS51257">
    <property type="entry name" value="PROKAR_LIPOPROTEIN"/>
    <property type="match status" value="1"/>
</dbReference>
<dbReference type="Gene3D" id="3.30.560.10">
    <property type="entry name" value="Glucose Oxidase, domain 3"/>
    <property type="match status" value="1"/>
</dbReference>
<feature type="binding site" evidence="2">
    <location>
        <position position="95"/>
    </location>
    <ligand>
        <name>FAD</name>
        <dbReference type="ChEBI" id="CHEBI:57692"/>
    </ligand>
</feature>
<dbReference type="EMBL" id="JAFIMR010000034">
    <property type="protein sequence ID" value="KAI1859384.1"/>
    <property type="molecule type" value="Genomic_DNA"/>
</dbReference>
<comment type="similarity">
    <text evidence="1">Belongs to the GMC oxidoreductase family.</text>
</comment>
<sequence>MGLYTKLPVAIQEVDIIIAGGGTAGCVVASRLADADPELSILVVESGPNNETPTIQYPALFLANLAPGSKTVQFHETKKSVHVADRVLPLPTGSVLGGGSSINLMMYSRAHPCDWDSWGTPGWTAKEILPYLKKPETFHGENAKGIHGNDGPIHVSRGTYGSERVQDEYIAAAEKVGWREVEDQQSVNALWRANRFISPSGRRQDAATCYLHPRLRDGKHPNLHVLVETQVTRVLIDDQKRAVGVEVRPNPLFHKGEDGALTSRIKARRLVVASSGALCTPSLLERSGVGSKKILEQATIEVVVDLPGVGRGYEDHHLLVYPYLNTLDPTDTLDALVFGRMGSFENLIKSNHRILGWNAQEIQTKVRPSDEEVQALGPEFQQAWDKEFKNFPDKPLAIISVLVGFPGDPSLATGDPCLATTCFTLYPFSRGDVHITGPKLGDPVDFETGFFTDEGQLDVKKYVWLYKKQREVIRRMPSYRGEMAQCHPPFPAESGAACTKLTDGPLAADIADIVYSAADDMVIEKWLRENVNTTWHSLGTCKMLARDQLGVVDGNLNVYGVQGLKIADLSIAPHNVAANTNHTALVIGEKAADIFIEELRLGSI</sequence>
<dbReference type="SUPFAM" id="SSF51905">
    <property type="entry name" value="FAD/NAD(P)-binding domain"/>
    <property type="match status" value="1"/>
</dbReference>
<dbReference type="SUPFAM" id="SSF54373">
    <property type="entry name" value="FAD-linked reductases, C-terminal domain"/>
    <property type="match status" value="1"/>
</dbReference>
<comment type="cofactor">
    <cofactor evidence="2">
        <name>FAD</name>
        <dbReference type="ChEBI" id="CHEBI:57692"/>
    </cofactor>
</comment>
<keyword evidence="2" id="KW-0285">Flavoprotein</keyword>
<dbReference type="InterPro" id="IPR007867">
    <property type="entry name" value="GMC_OxRtase_C"/>
</dbReference>
<dbReference type="InterPro" id="IPR012132">
    <property type="entry name" value="GMC_OxRdtase"/>
</dbReference>
<dbReference type="AlphaFoldDB" id="A0A9Q0AKP0"/>
<gene>
    <name evidence="4" type="ORF">JX265_010387</name>
</gene>
<organism evidence="4 5">
    <name type="scientific">Neoarthrinium moseri</name>
    <dbReference type="NCBI Taxonomy" id="1658444"/>
    <lineage>
        <taxon>Eukaryota</taxon>
        <taxon>Fungi</taxon>
        <taxon>Dikarya</taxon>
        <taxon>Ascomycota</taxon>
        <taxon>Pezizomycotina</taxon>
        <taxon>Sordariomycetes</taxon>
        <taxon>Xylariomycetidae</taxon>
        <taxon>Amphisphaeriales</taxon>
        <taxon>Apiosporaceae</taxon>
        <taxon>Neoarthrinium</taxon>
    </lineage>
</organism>
<dbReference type="InterPro" id="IPR036188">
    <property type="entry name" value="FAD/NAD-bd_sf"/>
</dbReference>
<evidence type="ECO:0000256" key="1">
    <source>
        <dbReference type="ARBA" id="ARBA00010790"/>
    </source>
</evidence>
<dbReference type="Pfam" id="PF05199">
    <property type="entry name" value="GMC_oxred_C"/>
    <property type="match status" value="1"/>
</dbReference>
<evidence type="ECO:0000313" key="5">
    <source>
        <dbReference type="Proteomes" id="UP000829685"/>
    </source>
</evidence>
<feature type="binding site" evidence="2">
    <location>
        <begin position="535"/>
        <end position="536"/>
    </location>
    <ligand>
        <name>FAD</name>
        <dbReference type="ChEBI" id="CHEBI:57692"/>
    </ligand>
</feature>
<comment type="caution">
    <text evidence="4">The sequence shown here is derived from an EMBL/GenBank/DDBJ whole genome shotgun (WGS) entry which is preliminary data.</text>
</comment>
<dbReference type="Gene3D" id="3.50.50.60">
    <property type="entry name" value="FAD/NAD(P)-binding domain"/>
    <property type="match status" value="1"/>
</dbReference>
<proteinExistence type="inferred from homology"/>
<name>A0A9Q0AKP0_9PEZI</name>
<dbReference type="GO" id="GO:0016614">
    <property type="term" value="F:oxidoreductase activity, acting on CH-OH group of donors"/>
    <property type="evidence" value="ECO:0007669"/>
    <property type="project" value="InterPro"/>
</dbReference>
<evidence type="ECO:0000259" key="3">
    <source>
        <dbReference type="PROSITE" id="PS00624"/>
    </source>
</evidence>
<dbReference type="PANTHER" id="PTHR11552">
    <property type="entry name" value="GLUCOSE-METHANOL-CHOLINE GMC OXIDOREDUCTASE"/>
    <property type="match status" value="1"/>
</dbReference>
<keyword evidence="5" id="KW-1185">Reference proteome</keyword>
<protein>
    <recommendedName>
        <fullName evidence="3">Glucose-methanol-choline oxidoreductase N-terminal domain-containing protein</fullName>
    </recommendedName>
</protein>
<dbReference type="InterPro" id="IPR000172">
    <property type="entry name" value="GMC_OxRdtase_N"/>
</dbReference>
<dbReference type="PIRSF" id="PIRSF000137">
    <property type="entry name" value="Alcohol_oxidase"/>
    <property type="match status" value="1"/>
</dbReference>
<dbReference type="PROSITE" id="PS00624">
    <property type="entry name" value="GMC_OXRED_2"/>
    <property type="match status" value="1"/>
</dbReference>
<dbReference type="Proteomes" id="UP000829685">
    <property type="component" value="Unassembled WGS sequence"/>
</dbReference>
<feature type="domain" description="Glucose-methanol-choline oxidoreductase N-terminal" evidence="3">
    <location>
        <begin position="276"/>
        <end position="290"/>
    </location>
</feature>
<dbReference type="GO" id="GO:0050660">
    <property type="term" value="F:flavin adenine dinucleotide binding"/>
    <property type="evidence" value="ECO:0007669"/>
    <property type="project" value="InterPro"/>
</dbReference>
<keyword evidence="2" id="KW-0274">FAD</keyword>
<evidence type="ECO:0000313" key="4">
    <source>
        <dbReference type="EMBL" id="KAI1859384.1"/>
    </source>
</evidence>
<dbReference type="PANTHER" id="PTHR11552:SF78">
    <property type="entry name" value="GLUCOSE-METHANOL-CHOLINE OXIDOREDUCTASE N-TERMINAL DOMAIN-CONTAINING PROTEIN"/>
    <property type="match status" value="1"/>
</dbReference>
<accession>A0A9Q0AKP0</accession>